<proteinExistence type="predicted"/>
<reference evidence="1" key="1">
    <citation type="submission" date="2015-04" db="EMBL/GenBank/DDBJ databases">
        <title>The genome sequence of the plant pathogenic Rhizarian Plasmodiophora brassicae reveals insights in its biotrophic life cycle and the origin of chitin synthesis.</title>
        <authorList>
            <person name="Schwelm A."/>
            <person name="Fogelqvist J."/>
            <person name="Knaust A."/>
            <person name="Julke S."/>
            <person name="Lilja T."/>
            <person name="Dhandapani V."/>
            <person name="Bonilla-Rosso G."/>
            <person name="Karlsson M."/>
            <person name="Shevchenko A."/>
            <person name="Choi S.R."/>
            <person name="Kim H.G."/>
            <person name="Park J.Y."/>
            <person name="Lim Y.P."/>
            <person name="Ludwig-Muller J."/>
            <person name="Dixelius C."/>
        </authorList>
    </citation>
    <scope>NUCLEOTIDE SEQUENCE</scope>
    <source>
        <tissue evidence="1">Potato root galls</tissue>
    </source>
</reference>
<name>A0A0H5R7K9_9EUKA</name>
<accession>A0A0H5R7K9</accession>
<sequence>PAVYRAIDIDKVIDDSGEAAAFFTLSSISHSTVQLQPSQTDSRNNQTISVESFSPSLVDTSFHRTAHSPPPVNLGGNRSLLAIADRRVLAVIRDFYGPEHFIDLSFGEI</sequence>
<feature type="non-terminal residue" evidence="1">
    <location>
        <position position="1"/>
    </location>
</feature>
<dbReference type="AlphaFoldDB" id="A0A0H5R7K9"/>
<evidence type="ECO:0000313" key="1">
    <source>
        <dbReference type="EMBL" id="CRZ09791.1"/>
    </source>
</evidence>
<dbReference type="EMBL" id="HACM01009349">
    <property type="protein sequence ID" value="CRZ09791.1"/>
    <property type="molecule type" value="Transcribed_RNA"/>
</dbReference>
<protein>
    <submittedName>
        <fullName evidence="1">Uncharacterized protein</fullName>
    </submittedName>
</protein>
<organism evidence="1">
    <name type="scientific">Spongospora subterranea</name>
    <dbReference type="NCBI Taxonomy" id="70186"/>
    <lineage>
        <taxon>Eukaryota</taxon>
        <taxon>Sar</taxon>
        <taxon>Rhizaria</taxon>
        <taxon>Endomyxa</taxon>
        <taxon>Phytomyxea</taxon>
        <taxon>Plasmodiophorida</taxon>
        <taxon>Plasmodiophoridae</taxon>
        <taxon>Spongospora</taxon>
    </lineage>
</organism>